<keyword evidence="8 12" id="KW-1133">Transmembrane helix</keyword>
<evidence type="ECO:0000313" key="14">
    <source>
        <dbReference type="EMBL" id="WKN36440.1"/>
    </source>
</evidence>
<feature type="transmembrane region" description="Helical" evidence="12">
    <location>
        <begin position="147"/>
        <end position="168"/>
    </location>
</feature>
<keyword evidence="2" id="KW-0813">Transport</keyword>
<dbReference type="InterPro" id="IPR028325">
    <property type="entry name" value="VG_K_chnl"/>
</dbReference>
<evidence type="ECO:0000256" key="4">
    <source>
        <dbReference type="ARBA" id="ARBA00022692"/>
    </source>
</evidence>
<evidence type="ECO:0000256" key="6">
    <source>
        <dbReference type="ARBA" id="ARBA00022882"/>
    </source>
</evidence>
<dbReference type="Gene3D" id="1.20.120.350">
    <property type="entry name" value="Voltage-gated potassium channels. Chain C"/>
    <property type="match status" value="1"/>
</dbReference>
<reference evidence="14" key="2">
    <citation type="journal article" date="2024" name="Antonie Van Leeuwenhoek">
        <title>Roseihalotalea indica gen. nov., sp. nov., a halophilic Bacteroidetes from mesopelagic Southwest Indian Ocean with higher carbohydrate metabolic potential.</title>
        <authorList>
            <person name="Chen B."/>
            <person name="Zhang M."/>
            <person name="Lin D."/>
            <person name="Ye J."/>
            <person name="Tang K."/>
        </authorList>
    </citation>
    <scope>NUCLEOTIDE SEQUENCE</scope>
    <source>
        <strain evidence="14">TK19036</strain>
    </source>
</reference>
<evidence type="ECO:0000259" key="13">
    <source>
        <dbReference type="Pfam" id="PF00520"/>
    </source>
</evidence>
<evidence type="ECO:0000256" key="5">
    <source>
        <dbReference type="ARBA" id="ARBA00022826"/>
    </source>
</evidence>
<dbReference type="GO" id="GO:0001508">
    <property type="term" value="P:action potential"/>
    <property type="evidence" value="ECO:0007669"/>
    <property type="project" value="TreeGrafter"/>
</dbReference>
<protein>
    <submittedName>
        <fullName evidence="14">Ion transporter</fullName>
    </submittedName>
</protein>
<evidence type="ECO:0000256" key="1">
    <source>
        <dbReference type="ARBA" id="ARBA00004141"/>
    </source>
</evidence>
<gene>
    <name evidence="14" type="ORF">K4G66_29185</name>
</gene>
<dbReference type="Pfam" id="PF00520">
    <property type="entry name" value="Ion_trans"/>
    <property type="match status" value="1"/>
</dbReference>
<accession>A0AA49GKA9</accession>
<evidence type="ECO:0000256" key="7">
    <source>
        <dbReference type="ARBA" id="ARBA00022958"/>
    </source>
</evidence>
<proteinExistence type="predicted"/>
<keyword evidence="4 12" id="KW-0812">Transmembrane</keyword>
<evidence type="ECO:0000256" key="9">
    <source>
        <dbReference type="ARBA" id="ARBA00023065"/>
    </source>
</evidence>
<keyword evidence="3" id="KW-0633">Potassium transport</keyword>
<dbReference type="InterPro" id="IPR005821">
    <property type="entry name" value="Ion_trans_dom"/>
</dbReference>
<dbReference type="PANTHER" id="PTHR11537">
    <property type="entry name" value="VOLTAGE-GATED POTASSIUM CHANNEL"/>
    <property type="match status" value="1"/>
</dbReference>
<name>A0AA49GKA9_9BACT</name>
<sequence length="290" mass="32555">MSTREKLYHIIFESDTPSGKAFDVALLVAILLSILLVMIESVGYINTQYGDLIKIGEWIFTALFSLEYIVRIYCAPRRWKYVISFYGLIDLISILPSFLSIFVKGSQYALMIRALRLLRVFRVLKLTHFLGEAEVLRKALRQSMAKITVFIGVVLVLIFLVGSSMYLIEGPANGFTSIPVSIYWAIVTLTTVGYGDIAPQTIAGQTLASIVMILGYGIIAVPTGIVSVELSRADADQLAHGERVRKETEILKVKRRSMYCATQAMVWERVEEADHKHTAMPAVNRENLRK</sequence>
<dbReference type="SUPFAM" id="SSF81324">
    <property type="entry name" value="Voltage-gated potassium channels"/>
    <property type="match status" value="1"/>
</dbReference>
<evidence type="ECO:0000256" key="11">
    <source>
        <dbReference type="ARBA" id="ARBA00023303"/>
    </source>
</evidence>
<keyword evidence="5" id="KW-0631">Potassium channel</keyword>
<keyword evidence="6" id="KW-0851">Voltage-gated channel</keyword>
<feature type="transmembrane region" description="Helical" evidence="12">
    <location>
        <begin position="21"/>
        <end position="43"/>
    </location>
</feature>
<evidence type="ECO:0000256" key="10">
    <source>
        <dbReference type="ARBA" id="ARBA00023136"/>
    </source>
</evidence>
<feature type="transmembrane region" description="Helical" evidence="12">
    <location>
        <begin position="81"/>
        <end position="102"/>
    </location>
</feature>
<dbReference type="GO" id="GO:0005249">
    <property type="term" value="F:voltage-gated potassium channel activity"/>
    <property type="evidence" value="ECO:0007669"/>
    <property type="project" value="InterPro"/>
</dbReference>
<keyword evidence="7" id="KW-0630">Potassium</keyword>
<feature type="transmembrane region" description="Helical" evidence="12">
    <location>
        <begin position="55"/>
        <end position="74"/>
    </location>
</feature>
<evidence type="ECO:0000256" key="12">
    <source>
        <dbReference type="SAM" id="Phobius"/>
    </source>
</evidence>
<comment type="subcellular location">
    <subcellularLocation>
        <location evidence="1">Membrane</location>
        <topology evidence="1">Multi-pass membrane protein</topology>
    </subcellularLocation>
</comment>
<dbReference type="InterPro" id="IPR027359">
    <property type="entry name" value="Volt_channel_dom_sf"/>
</dbReference>
<feature type="transmembrane region" description="Helical" evidence="12">
    <location>
        <begin position="174"/>
        <end position="195"/>
    </location>
</feature>
<dbReference type="GO" id="GO:0008076">
    <property type="term" value="C:voltage-gated potassium channel complex"/>
    <property type="evidence" value="ECO:0007669"/>
    <property type="project" value="InterPro"/>
</dbReference>
<reference evidence="14" key="1">
    <citation type="journal article" date="2023" name="Comput. Struct. Biotechnol. J.">
        <title>Discovery of a novel marine Bacteroidetes with a rich repertoire of carbohydrate-active enzymes.</title>
        <authorList>
            <person name="Chen B."/>
            <person name="Liu G."/>
            <person name="Chen Q."/>
            <person name="Wang H."/>
            <person name="Liu L."/>
            <person name="Tang K."/>
        </authorList>
    </citation>
    <scope>NUCLEOTIDE SEQUENCE</scope>
    <source>
        <strain evidence="14">TK19036</strain>
    </source>
</reference>
<evidence type="ECO:0000256" key="3">
    <source>
        <dbReference type="ARBA" id="ARBA00022538"/>
    </source>
</evidence>
<organism evidence="14">
    <name type="scientific">Roseihalotalea indica</name>
    <dbReference type="NCBI Taxonomy" id="2867963"/>
    <lineage>
        <taxon>Bacteria</taxon>
        <taxon>Pseudomonadati</taxon>
        <taxon>Bacteroidota</taxon>
        <taxon>Cytophagia</taxon>
        <taxon>Cytophagales</taxon>
        <taxon>Catalimonadaceae</taxon>
        <taxon>Roseihalotalea</taxon>
    </lineage>
</organism>
<feature type="domain" description="Ion transport" evidence="13">
    <location>
        <begin position="20"/>
        <end position="235"/>
    </location>
</feature>
<dbReference type="PANTHER" id="PTHR11537:SF254">
    <property type="entry name" value="POTASSIUM VOLTAGE-GATED CHANNEL PROTEIN SHAB"/>
    <property type="match status" value="1"/>
</dbReference>
<dbReference type="EMBL" id="CP120682">
    <property type="protein sequence ID" value="WKN36440.1"/>
    <property type="molecule type" value="Genomic_DNA"/>
</dbReference>
<dbReference type="Gene3D" id="1.10.287.70">
    <property type="match status" value="1"/>
</dbReference>
<evidence type="ECO:0000256" key="8">
    <source>
        <dbReference type="ARBA" id="ARBA00022989"/>
    </source>
</evidence>
<keyword evidence="9" id="KW-0406">Ion transport</keyword>
<keyword evidence="11" id="KW-0407">Ion channel</keyword>
<evidence type="ECO:0000256" key="2">
    <source>
        <dbReference type="ARBA" id="ARBA00022448"/>
    </source>
</evidence>
<feature type="transmembrane region" description="Helical" evidence="12">
    <location>
        <begin position="207"/>
        <end position="228"/>
    </location>
</feature>
<dbReference type="PRINTS" id="PR00169">
    <property type="entry name" value="KCHANNEL"/>
</dbReference>
<dbReference type="AlphaFoldDB" id="A0AA49GKA9"/>
<keyword evidence="10 12" id="KW-0472">Membrane</keyword>